<evidence type="ECO:0000313" key="2">
    <source>
        <dbReference type="Proteomes" id="UP000294065"/>
    </source>
</evidence>
<dbReference type="EMBL" id="SGTH01000001">
    <property type="protein sequence ID" value="RZH32242.1"/>
    <property type="molecule type" value="Genomic_DNA"/>
</dbReference>
<protein>
    <submittedName>
        <fullName evidence="1">Uncharacterized protein</fullName>
    </submittedName>
</protein>
<comment type="caution">
    <text evidence="1">The sequence shown here is derived from an EMBL/GenBank/DDBJ whole genome shotgun (WGS) entry which is preliminary data.</text>
</comment>
<name>A0AAE8GC98_ACIPI</name>
<dbReference type="Proteomes" id="UP000294065">
    <property type="component" value="Unassembled WGS sequence"/>
</dbReference>
<organism evidence="1 2">
    <name type="scientific">Acinetobacter pittii</name>
    <name type="common">Acinetobacter genomosp. 3</name>
    <dbReference type="NCBI Taxonomy" id="48296"/>
    <lineage>
        <taxon>Bacteria</taxon>
        <taxon>Pseudomonadati</taxon>
        <taxon>Pseudomonadota</taxon>
        <taxon>Gammaproteobacteria</taxon>
        <taxon>Moraxellales</taxon>
        <taxon>Moraxellaceae</taxon>
        <taxon>Acinetobacter</taxon>
        <taxon>Acinetobacter calcoaceticus/baumannii complex</taxon>
    </lineage>
</organism>
<reference evidence="1 2" key="1">
    <citation type="submission" date="2019-02" db="EMBL/GenBank/DDBJ databases">
        <title>The Batch Genome Submission of Acinetobacter spp. strains.</title>
        <authorList>
            <person name="Qin J."/>
            <person name="Hu Y."/>
            <person name="Ye H."/>
            <person name="Wei L."/>
            <person name="Feng Y."/>
            <person name="Zong Z."/>
        </authorList>
    </citation>
    <scope>NUCLEOTIDE SEQUENCE [LARGE SCALE GENOMIC DNA]</scope>
    <source>
        <strain evidence="1 2">WCHAP100012</strain>
    </source>
</reference>
<gene>
    <name evidence="1" type="ORF">EXD98_03240</name>
</gene>
<proteinExistence type="predicted"/>
<sequence length="62" mass="7291">MIAVRLFQALARYYLKLRQLNLEMCCAQSLRLCYAFFLPKGSGFYISVIYNNNFITVKICQK</sequence>
<accession>A0AAE8GC98</accession>
<evidence type="ECO:0000313" key="1">
    <source>
        <dbReference type="EMBL" id="RZH32242.1"/>
    </source>
</evidence>
<dbReference type="AlphaFoldDB" id="A0AAE8GC98"/>